<dbReference type="SUPFAM" id="SSF52047">
    <property type="entry name" value="RNI-like"/>
    <property type="match status" value="1"/>
</dbReference>
<evidence type="ECO:0008006" key="3">
    <source>
        <dbReference type="Google" id="ProtNLM"/>
    </source>
</evidence>
<gene>
    <name evidence="1" type="ORF">NP233_g7774</name>
</gene>
<accession>A0AAD5VNI4</accession>
<evidence type="ECO:0000313" key="1">
    <source>
        <dbReference type="EMBL" id="KAJ3565225.1"/>
    </source>
</evidence>
<keyword evidence="2" id="KW-1185">Reference proteome</keyword>
<organism evidence="1 2">
    <name type="scientific">Leucocoprinus birnbaumii</name>
    <dbReference type="NCBI Taxonomy" id="56174"/>
    <lineage>
        <taxon>Eukaryota</taxon>
        <taxon>Fungi</taxon>
        <taxon>Dikarya</taxon>
        <taxon>Basidiomycota</taxon>
        <taxon>Agaricomycotina</taxon>
        <taxon>Agaricomycetes</taxon>
        <taxon>Agaricomycetidae</taxon>
        <taxon>Agaricales</taxon>
        <taxon>Agaricineae</taxon>
        <taxon>Agaricaceae</taxon>
        <taxon>Leucocoprinus</taxon>
    </lineage>
</organism>
<protein>
    <recommendedName>
        <fullName evidence="3">F-box domain-containing protein</fullName>
    </recommendedName>
</protein>
<evidence type="ECO:0000313" key="2">
    <source>
        <dbReference type="Proteomes" id="UP001213000"/>
    </source>
</evidence>
<dbReference type="Proteomes" id="UP001213000">
    <property type="component" value="Unassembled WGS sequence"/>
</dbReference>
<dbReference type="EMBL" id="JANIEX010000590">
    <property type="protein sequence ID" value="KAJ3565225.1"/>
    <property type="molecule type" value="Genomic_DNA"/>
</dbReference>
<reference evidence="1" key="1">
    <citation type="submission" date="2022-07" db="EMBL/GenBank/DDBJ databases">
        <title>Genome Sequence of Leucocoprinus birnbaumii.</title>
        <authorList>
            <person name="Buettner E."/>
        </authorList>
    </citation>
    <scope>NUCLEOTIDE SEQUENCE</scope>
    <source>
        <strain evidence="1">VT141</strain>
    </source>
</reference>
<proteinExistence type="predicted"/>
<dbReference type="AlphaFoldDB" id="A0AAD5VNI4"/>
<sequence>MYHPFLGRTLVCATETHGVHTHRVEVGLLLEEINRIDSRIASEPGLVAQRALLLRKLNLIQPAIARLPYEMISNIFKLLTPSPIDACTLSIASRSQRAPLSAYYVPLLLSAVSMQWREIAYSTPSIWTSVHWTSSLKERFPPWLLLIYIRNSGNLPLHLSLSLRPSGKSKHLVDPIIDAELIQNMPRIRALELGGPPTSWDTYFHKLTSVVDLALDFEGDDFRHNISLDRCTTLRHVYLQSQTANSRFRLPWNLTHLDVSLQSIDRALKILCRCPNIVELYFGYSESPSDDDPGIDLWFEGPIFFNHLEVFTWSIPDTAETWEWAHAFMDVARMPVLRKLSLLMEDHHHDASSYALTTIEYRFFERVSRTVSTLALNILAAGSIFPCFFSSDSALENLTISDSAIAVVADLAAALMPKDSGAGKQAPRLKMLKLTGVFMEIEGEEPRISVKYILDIQPFHLQKLVTALERRLAGRDEFCIEFSRLSPQWTYSFQNRLRKMVKNGVKLDIVEDGNHVDWLHAV</sequence>
<comment type="caution">
    <text evidence="1">The sequence shown here is derived from an EMBL/GenBank/DDBJ whole genome shotgun (WGS) entry which is preliminary data.</text>
</comment>
<name>A0AAD5VNI4_9AGAR</name>